<dbReference type="InterPro" id="IPR001453">
    <property type="entry name" value="MoaB/Mog_dom"/>
</dbReference>
<dbReference type="UniPathway" id="UPA00344"/>
<keyword evidence="4" id="KW-0501">Molybdenum cofactor biosynthesis</keyword>
<keyword evidence="4 6" id="KW-0808">Transferase</keyword>
<dbReference type="GO" id="GO:0005829">
    <property type="term" value="C:cytosol"/>
    <property type="evidence" value="ECO:0007669"/>
    <property type="project" value="TreeGrafter"/>
</dbReference>
<reference evidence="6 7" key="1">
    <citation type="submission" date="2017-06" db="EMBL/GenBank/DDBJ databases">
        <title>Complete genome of Helicobacter apodemus.</title>
        <authorList>
            <person name="Cho S."/>
        </authorList>
    </citation>
    <scope>NUCLEOTIDE SEQUENCE [LARGE SCALE GENOMIC DNA]</scope>
    <source>
        <strain evidence="7">SNUVETPUB-15-01</strain>
    </source>
</reference>
<dbReference type="RefSeq" id="WP_108911092.1">
    <property type="nucleotide sequence ID" value="NZ_CP021886.1"/>
</dbReference>
<name>A0A2U8FDM5_9HELI</name>
<dbReference type="InterPro" id="IPR005110">
    <property type="entry name" value="MoeA_linker/N"/>
</dbReference>
<proteinExistence type="inferred from homology"/>
<organism evidence="6 7">
    <name type="scientific">Helicobacter apodemus</name>
    <dbReference type="NCBI Taxonomy" id="135569"/>
    <lineage>
        <taxon>Bacteria</taxon>
        <taxon>Pseudomonadati</taxon>
        <taxon>Campylobacterota</taxon>
        <taxon>Epsilonproteobacteria</taxon>
        <taxon>Campylobacterales</taxon>
        <taxon>Helicobacteraceae</taxon>
        <taxon>Helicobacter</taxon>
    </lineage>
</organism>
<comment type="catalytic activity">
    <reaction evidence="3">
        <text>adenylyl-molybdopterin + molybdate = Mo-molybdopterin + AMP + H(+)</text>
        <dbReference type="Rhea" id="RHEA:35047"/>
        <dbReference type="ChEBI" id="CHEBI:15378"/>
        <dbReference type="ChEBI" id="CHEBI:36264"/>
        <dbReference type="ChEBI" id="CHEBI:62727"/>
        <dbReference type="ChEBI" id="CHEBI:71302"/>
        <dbReference type="ChEBI" id="CHEBI:456215"/>
        <dbReference type="EC" id="2.10.1.1"/>
    </reaction>
</comment>
<comment type="similarity">
    <text evidence="2 4">Belongs to the MoeA family.</text>
</comment>
<keyword evidence="4" id="KW-0479">Metal-binding</keyword>
<accession>A0A2U8FDM5</accession>
<dbReference type="CDD" id="cd00887">
    <property type="entry name" value="MoeA"/>
    <property type="match status" value="1"/>
</dbReference>
<keyword evidence="4" id="KW-0460">Magnesium</keyword>
<feature type="domain" description="MoaB/Mog" evidence="5">
    <location>
        <begin position="181"/>
        <end position="320"/>
    </location>
</feature>
<comment type="function">
    <text evidence="1 4">Catalyzes the insertion of molybdate into adenylated molybdopterin with the concomitant release of AMP.</text>
</comment>
<evidence type="ECO:0000256" key="2">
    <source>
        <dbReference type="ARBA" id="ARBA00010763"/>
    </source>
</evidence>
<dbReference type="Gene3D" id="2.40.340.10">
    <property type="entry name" value="MoeA, C-terminal, domain IV"/>
    <property type="match status" value="1"/>
</dbReference>
<dbReference type="Gene3D" id="3.90.105.10">
    <property type="entry name" value="Molybdopterin biosynthesis moea protein, domain 2"/>
    <property type="match status" value="1"/>
</dbReference>
<dbReference type="PANTHER" id="PTHR10192:SF5">
    <property type="entry name" value="GEPHYRIN"/>
    <property type="match status" value="1"/>
</dbReference>
<dbReference type="PANTHER" id="PTHR10192">
    <property type="entry name" value="MOLYBDOPTERIN BIOSYNTHESIS PROTEIN"/>
    <property type="match status" value="1"/>
</dbReference>
<sequence length="408" mass="45557">MEEKITYARAKEILQNQKISPKGLERVFLYESLGRVLAKDIFASEDMPEVALSNMDGYAISSTMIELSKGIFTILGENPAGNEKKVELPLTQPYAIKTLTGAAIPHNADILVPFENVNVDGECLRVNEFPKIGEFIRKVGDNYKKGEKLLSQGVRLNANHIGLLASLNQIFIEVFEKPKVGILVSGNEILEIGESKNNPHCFYNANGHLLYAKVKENGGMPKLYPILKDEKFSIQSCLKDALEECDLVISTGGASVGDYDFIQAISKEWSEKIVFRGVRIKPGQHIIYANFLQKPFFGLPGFPNSTLVTFELFVKAILTKLCGMPFKEEIVEVTLQEDLQKGDKRLEFRVCNIRHTRGKIFIDFEGKKSFQSAILNNFCPLDNARVGLAILEGNKLKGERIPVILLNS</sequence>
<dbReference type="InterPro" id="IPR036425">
    <property type="entry name" value="MoaB/Mog-like_dom_sf"/>
</dbReference>
<dbReference type="KEGG" id="had:CDV25_05435"/>
<dbReference type="Gene3D" id="3.40.980.10">
    <property type="entry name" value="MoaB/Mog-like domain"/>
    <property type="match status" value="1"/>
</dbReference>
<dbReference type="SUPFAM" id="SSF53218">
    <property type="entry name" value="Molybdenum cofactor biosynthesis proteins"/>
    <property type="match status" value="1"/>
</dbReference>
<dbReference type="SUPFAM" id="SSF63882">
    <property type="entry name" value="MoeA N-terminal region -like"/>
    <property type="match status" value="1"/>
</dbReference>
<gene>
    <name evidence="6" type="ORF">CDV25_05435</name>
</gene>
<evidence type="ECO:0000256" key="3">
    <source>
        <dbReference type="ARBA" id="ARBA00047317"/>
    </source>
</evidence>
<comment type="cofactor">
    <cofactor evidence="4">
        <name>Mg(2+)</name>
        <dbReference type="ChEBI" id="CHEBI:18420"/>
    </cofactor>
</comment>
<evidence type="ECO:0000313" key="7">
    <source>
        <dbReference type="Proteomes" id="UP000244890"/>
    </source>
</evidence>
<dbReference type="SMART" id="SM00852">
    <property type="entry name" value="MoCF_biosynth"/>
    <property type="match status" value="1"/>
</dbReference>
<dbReference type="InterPro" id="IPR036135">
    <property type="entry name" value="MoeA_linker/N_sf"/>
</dbReference>
<dbReference type="GO" id="GO:0061599">
    <property type="term" value="F:molybdopterin molybdotransferase activity"/>
    <property type="evidence" value="ECO:0007669"/>
    <property type="project" value="UniProtKB-UniRule"/>
</dbReference>
<dbReference type="OrthoDB" id="9804758at2"/>
<dbReference type="EC" id="2.10.1.1" evidence="4"/>
<comment type="pathway">
    <text evidence="4">Cofactor biosynthesis; molybdopterin biosynthesis.</text>
</comment>
<dbReference type="InterPro" id="IPR036688">
    <property type="entry name" value="MoeA_C_domain_IV_sf"/>
</dbReference>
<evidence type="ECO:0000259" key="5">
    <source>
        <dbReference type="SMART" id="SM00852"/>
    </source>
</evidence>
<dbReference type="GO" id="GO:0006777">
    <property type="term" value="P:Mo-molybdopterin cofactor biosynthetic process"/>
    <property type="evidence" value="ECO:0007669"/>
    <property type="project" value="UniProtKB-UniRule"/>
</dbReference>
<evidence type="ECO:0000256" key="1">
    <source>
        <dbReference type="ARBA" id="ARBA00002901"/>
    </source>
</evidence>
<dbReference type="Proteomes" id="UP000244890">
    <property type="component" value="Chromosome"/>
</dbReference>
<dbReference type="GO" id="GO:0046872">
    <property type="term" value="F:metal ion binding"/>
    <property type="evidence" value="ECO:0007669"/>
    <property type="project" value="UniProtKB-UniRule"/>
</dbReference>
<dbReference type="EMBL" id="CP021886">
    <property type="protein sequence ID" value="AWI34264.1"/>
    <property type="molecule type" value="Genomic_DNA"/>
</dbReference>
<dbReference type="InterPro" id="IPR038987">
    <property type="entry name" value="MoeA-like"/>
</dbReference>
<dbReference type="Pfam" id="PF00994">
    <property type="entry name" value="MoCF_biosynth"/>
    <property type="match status" value="1"/>
</dbReference>
<evidence type="ECO:0000256" key="4">
    <source>
        <dbReference type="RuleBase" id="RU365090"/>
    </source>
</evidence>
<dbReference type="Gene3D" id="2.170.190.11">
    <property type="entry name" value="Molybdopterin biosynthesis moea protein, domain 3"/>
    <property type="match status" value="1"/>
</dbReference>
<protein>
    <recommendedName>
        <fullName evidence="4">Molybdopterin molybdenumtransferase</fullName>
        <ecNumber evidence="4">2.10.1.1</ecNumber>
    </recommendedName>
</protein>
<keyword evidence="4" id="KW-0500">Molybdenum</keyword>
<dbReference type="AlphaFoldDB" id="A0A2U8FDM5"/>
<evidence type="ECO:0000313" key="6">
    <source>
        <dbReference type="EMBL" id="AWI34264.1"/>
    </source>
</evidence>
<dbReference type="Pfam" id="PF03453">
    <property type="entry name" value="MoeA_N"/>
    <property type="match status" value="1"/>
</dbReference>